<comment type="similarity">
    <text evidence="2">Belongs to the CND3 (condensin subunit 3) family.</text>
</comment>
<evidence type="ECO:0000256" key="2">
    <source>
        <dbReference type="ARBA" id="ARBA00006533"/>
    </source>
</evidence>
<feature type="non-terminal residue" evidence="10">
    <location>
        <position position="1025"/>
    </location>
</feature>
<dbReference type="GO" id="GO:0007076">
    <property type="term" value="P:mitotic chromosome condensation"/>
    <property type="evidence" value="ECO:0007669"/>
    <property type="project" value="InterPro"/>
</dbReference>
<evidence type="ECO:0000256" key="8">
    <source>
        <dbReference type="SAM" id="MobiDB-lite"/>
    </source>
</evidence>
<protein>
    <submittedName>
        <fullName evidence="10">CND3 protein</fullName>
    </submittedName>
</protein>
<dbReference type="PANTHER" id="PTHR14418:SF5">
    <property type="entry name" value="CONDENSIN COMPLEX SUBUNIT 3"/>
    <property type="match status" value="1"/>
</dbReference>
<dbReference type="Gene3D" id="1.25.10.10">
    <property type="entry name" value="Leucine-rich Repeat Variant"/>
    <property type="match status" value="2"/>
</dbReference>
<dbReference type="GO" id="GO:0000793">
    <property type="term" value="C:condensed chromosome"/>
    <property type="evidence" value="ECO:0007669"/>
    <property type="project" value="TreeGrafter"/>
</dbReference>
<dbReference type="FunFam" id="1.25.10.10:FF:000274">
    <property type="entry name" value="Non-SMC condensin I complex subunit G"/>
    <property type="match status" value="1"/>
</dbReference>
<gene>
    <name evidence="10" type="primary">Ncapg</name>
    <name evidence="10" type="ORF">CHOACU_R07030</name>
</gene>
<dbReference type="InterPro" id="IPR016024">
    <property type="entry name" value="ARM-type_fold"/>
</dbReference>
<evidence type="ECO:0000256" key="1">
    <source>
        <dbReference type="ARBA" id="ARBA00004286"/>
    </source>
</evidence>
<evidence type="ECO:0000313" key="11">
    <source>
        <dbReference type="Proteomes" id="UP000568556"/>
    </source>
</evidence>
<dbReference type="GO" id="GO:0051301">
    <property type="term" value="P:cell division"/>
    <property type="evidence" value="ECO:0007669"/>
    <property type="project" value="UniProtKB-KW"/>
</dbReference>
<feature type="compositionally biased region" description="Basic residues" evidence="8">
    <location>
        <begin position="944"/>
        <end position="960"/>
    </location>
</feature>
<keyword evidence="4" id="KW-0132">Cell division</keyword>
<evidence type="ECO:0000256" key="6">
    <source>
        <dbReference type="ARBA" id="ARBA00023067"/>
    </source>
</evidence>
<name>A0A7L0UDA6_CHOAC</name>
<evidence type="ECO:0000256" key="3">
    <source>
        <dbReference type="ARBA" id="ARBA00022454"/>
    </source>
</evidence>
<organism evidence="10 11">
    <name type="scientific">Chordeiles acutipennis</name>
    <name type="common">Lesser nighthawk</name>
    <name type="synonym">Caprimulgus acutipennis</name>
    <dbReference type="NCBI Taxonomy" id="118183"/>
    <lineage>
        <taxon>Eukaryota</taxon>
        <taxon>Metazoa</taxon>
        <taxon>Chordata</taxon>
        <taxon>Craniata</taxon>
        <taxon>Vertebrata</taxon>
        <taxon>Euteleostomi</taxon>
        <taxon>Archelosauria</taxon>
        <taxon>Archosauria</taxon>
        <taxon>Dinosauria</taxon>
        <taxon>Saurischia</taxon>
        <taxon>Theropoda</taxon>
        <taxon>Coelurosauria</taxon>
        <taxon>Aves</taxon>
        <taxon>Neognathae</taxon>
        <taxon>Neoaves</taxon>
        <taxon>Strisores</taxon>
        <taxon>Caprimulgiformes</taxon>
        <taxon>Caprimulgidae</taxon>
        <taxon>Chordeilinae</taxon>
        <taxon>Chordeiles</taxon>
    </lineage>
</organism>
<keyword evidence="6" id="KW-0226">DNA condensation</keyword>
<feature type="compositionally biased region" description="Basic and acidic residues" evidence="8">
    <location>
        <begin position="893"/>
        <end position="903"/>
    </location>
</feature>
<dbReference type="Pfam" id="PF12719">
    <property type="entry name" value="Cnd3"/>
    <property type="match status" value="1"/>
</dbReference>
<dbReference type="InterPro" id="IPR011989">
    <property type="entry name" value="ARM-like"/>
</dbReference>
<evidence type="ECO:0000256" key="5">
    <source>
        <dbReference type="ARBA" id="ARBA00022776"/>
    </source>
</evidence>
<dbReference type="InterPro" id="IPR025977">
    <property type="entry name" value="Cnd3_C"/>
</dbReference>
<keyword evidence="7" id="KW-0131">Cell cycle</keyword>
<dbReference type="AlphaFoldDB" id="A0A7L0UDA6"/>
<feature type="non-terminal residue" evidence="10">
    <location>
        <position position="1"/>
    </location>
</feature>
<comment type="subcellular location">
    <subcellularLocation>
        <location evidence="1">Chromosome</location>
    </subcellularLocation>
</comment>
<comment type="caution">
    <text evidence="10">The sequence shown here is derived from an EMBL/GenBank/DDBJ whole genome shotgun (WGS) entry which is preliminary data.</text>
</comment>
<dbReference type="Proteomes" id="UP000568556">
    <property type="component" value="Unassembled WGS sequence"/>
</dbReference>
<dbReference type="GO" id="GO:0000796">
    <property type="term" value="C:condensin complex"/>
    <property type="evidence" value="ECO:0007669"/>
    <property type="project" value="InterPro"/>
</dbReference>
<feature type="region of interest" description="Disordered" evidence="8">
    <location>
        <begin position="893"/>
        <end position="1009"/>
    </location>
</feature>
<feature type="domain" description="Nuclear condensin complex subunit 3 C-terminal" evidence="9">
    <location>
        <begin position="561"/>
        <end position="852"/>
    </location>
</feature>
<dbReference type="OrthoDB" id="27187at2759"/>
<accession>A0A7L0UDA6</accession>
<sequence>MGAKKKFLQIKEAFQLAQKPYQNHAKLAVALKNTYAQLEVKEDFHEKFIHFLKYAMIIYRREPAVEQVINFVAKFVTSFYQMEKEDGSEEGEDDNLLLNYVFNFLLESHNANSHAVRFRTCQLVNKILGSMPENAQIDDDLFDKINEAMLIRLKDKFSNVRIQAVLALSRLQDPKDENCPVVNIYNILLENDSNSEVRRAVLSCIAPSARTLPKIVGRTMDVKEAVRKLAYEVLAEKVHMRALSIAQRVKLLQQGLNDRSDAVKDVMKKKLLQAWLRFTEGDVLELLHRLDVENCPEVAIPVLNAMFSLSPLHDLVQNCKNLDSRKLIPLEDLTPENVLYWRCLCEYLKSKGEEGEDLLEQLLPEPAIYADYLLSYLQNMPVLSEEQREDFTCFENLMTKEFIGQQLILIIGCMDTMEEGGRKHLLVTLQKILTLPATSTALISLLAERLLSIVKDDDRRIQIIAEIISEVREPIVTIDQPVDAAEIRKRELKLAEIKVKLFEAKEALEQCITLQDFNTASVLKEKITELEQTRNDLIKEAEQPEIKEMRVEKNDPETLLKCLMMCYELLKIMSLSKGIGPTINEIIESLILPGITNVHPAVRNMAVLCLGCCALQNKEFARQQLALLLQVLQIDNIKVKLSALKAIFDQLMLFGIEPFKARRTENCEEENETEDEEETATIHSLLQLLSGFLDSEFSELRTEAAEGIAKLMFSGRLISAKLLSRLVLLWYNPVTEEDTRLRHCLGVFFPLFAYANRSNQECFEEAYLPTLQTLLNAPATSPLAEIDISNVSELLVDLTRPSGLKPQSKKSQDYQDLTVHDSLAMKICNEILMDPTAPDVRIYAKALNSLELSSSSTENLLVLLNEILEKVKDKLCQRAIEKIKMNLTKDPNVCKDHSERTEETGVSERTQETDITLAEDTIRNEEENNKGALHTPDNEVKSKTTGKLKSTRNKPGKGQRKAAAEERSVSRRKTGTTVKCSSESGDEIPESVPMSSSRPSRRAKTVALEKTRMNLSRLLDREADE</sequence>
<evidence type="ECO:0000256" key="7">
    <source>
        <dbReference type="ARBA" id="ARBA00023306"/>
    </source>
</evidence>
<dbReference type="InterPro" id="IPR027165">
    <property type="entry name" value="CND3"/>
</dbReference>
<keyword evidence="5" id="KW-0498">Mitosis</keyword>
<evidence type="ECO:0000259" key="9">
    <source>
        <dbReference type="Pfam" id="PF12719"/>
    </source>
</evidence>
<dbReference type="SUPFAM" id="SSF48371">
    <property type="entry name" value="ARM repeat"/>
    <property type="match status" value="1"/>
</dbReference>
<keyword evidence="11" id="KW-1185">Reference proteome</keyword>
<evidence type="ECO:0000256" key="4">
    <source>
        <dbReference type="ARBA" id="ARBA00022618"/>
    </source>
</evidence>
<dbReference type="PANTHER" id="PTHR14418">
    <property type="entry name" value="CONDENSIN COMPLEX SUBUNIT 3-RELATED"/>
    <property type="match status" value="1"/>
</dbReference>
<keyword evidence="3" id="KW-0158">Chromosome</keyword>
<reference evidence="10 11" key="1">
    <citation type="submission" date="2019-09" db="EMBL/GenBank/DDBJ databases">
        <title>Bird 10,000 Genomes (B10K) Project - Family phase.</title>
        <authorList>
            <person name="Zhang G."/>
        </authorList>
    </citation>
    <scope>NUCLEOTIDE SEQUENCE [LARGE SCALE GENOMIC DNA]</scope>
    <source>
        <strain evidence="10">B10K-DU-008-62</strain>
        <tissue evidence="10">Mixed tissue sample</tissue>
    </source>
</reference>
<proteinExistence type="inferred from homology"/>
<dbReference type="GO" id="GO:0005737">
    <property type="term" value="C:cytoplasm"/>
    <property type="evidence" value="ECO:0007669"/>
    <property type="project" value="TreeGrafter"/>
</dbReference>
<feature type="compositionally biased region" description="Basic and acidic residues" evidence="8">
    <location>
        <begin position="920"/>
        <end position="929"/>
    </location>
</feature>
<evidence type="ECO:0000313" key="10">
    <source>
        <dbReference type="EMBL" id="NXL64238.1"/>
    </source>
</evidence>
<dbReference type="EMBL" id="VXAQ01000908">
    <property type="protein sequence ID" value="NXL64238.1"/>
    <property type="molecule type" value="Genomic_DNA"/>
</dbReference>